<dbReference type="Proteomes" id="UP001186974">
    <property type="component" value="Unassembled WGS sequence"/>
</dbReference>
<comment type="caution">
    <text evidence="1">The sequence shown here is derived from an EMBL/GenBank/DDBJ whole genome shotgun (WGS) entry which is preliminary data.</text>
</comment>
<accession>A0ACC3DDS3</accession>
<proteinExistence type="predicted"/>
<reference evidence="1" key="1">
    <citation type="submission" date="2024-09" db="EMBL/GenBank/DDBJ databases">
        <title>Black Yeasts Isolated from many extreme environments.</title>
        <authorList>
            <person name="Coleine C."/>
            <person name="Stajich J.E."/>
            <person name="Selbmann L."/>
        </authorList>
    </citation>
    <scope>NUCLEOTIDE SEQUENCE</scope>
    <source>
        <strain evidence="1">CCFEE 5737</strain>
    </source>
</reference>
<organism evidence="1 2">
    <name type="scientific">Coniosporium uncinatum</name>
    <dbReference type="NCBI Taxonomy" id="93489"/>
    <lineage>
        <taxon>Eukaryota</taxon>
        <taxon>Fungi</taxon>
        <taxon>Dikarya</taxon>
        <taxon>Ascomycota</taxon>
        <taxon>Pezizomycotina</taxon>
        <taxon>Dothideomycetes</taxon>
        <taxon>Dothideomycetes incertae sedis</taxon>
        <taxon>Coniosporium</taxon>
    </lineage>
</organism>
<keyword evidence="2" id="KW-1185">Reference proteome</keyword>
<sequence>MLAIAESTARTPQEEAAELGKALADNWFDDEVNGGLVELMVSLVLEQPFKVPFVAAIALYANDLKPDVTMEILSRIAKRAQEVLEAGSWRSFKLLLRFLACLQGLFEGEGVFGVMDELFNRAVDLQTASQDDVGCLTTRCGELVLIGNHRLSDLNSSRSSSLPSLMPLLRRLPDWRPEYKSC</sequence>
<gene>
    <name evidence="1" type="ORF">LTS18_002454</name>
</gene>
<name>A0ACC3DDS3_9PEZI</name>
<dbReference type="EMBL" id="JAWDJW010006243">
    <property type="protein sequence ID" value="KAK3065736.1"/>
    <property type="molecule type" value="Genomic_DNA"/>
</dbReference>
<evidence type="ECO:0000313" key="2">
    <source>
        <dbReference type="Proteomes" id="UP001186974"/>
    </source>
</evidence>
<protein>
    <submittedName>
        <fullName evidence="1">Uncharacterized protein</fullName>
    </submittedName>
</protein>
<evidence type="ECO:0000313" key="1">
    <source>
        <dbReference type="EMBL" id="KAK3065736.1"/>
    </source>
</evidence>